<evidence type="ECO:0000259" key="3">
    <source>
        <dbReference type="PROSITE" id="PS51371"/>
    </source>
</evidence>
<keyword evidence="5" id="KW-1185">Reference proteome</keyword>
<proteinExistence type="predicted"/>
<dbReference type="PROSITE" id="PS50914">
    <property type="entry name" value="BON"/>
    <property type="match status" value="1"/>
</dbReference>
<dbReference type="SUPFAM" id="SSF54631">
    <property type="entry name" value="CBS-domain pair"/>
    <property type="match status" value="1"/>
</dbReference>
<dbReference type="Pfam" id="PF00571">
    <property type="entry name" value="CBS"/>
    <property type="match status" value="1"/>
</dbReference>
<keyword evidence="1" id="KW-0129">CBS domain</keyword>
<evidence type="ECO:0000256" key="1">
    <source>
        <dbReference type="PROSITE-ProRule" id="PRU00703"/>
    </source>
</evidence>
<evidence type="ECO:0000259" key="2">
    <source>
        <dbReference type="PROSITE" id="PS50914"/>
    </source>
</evidence>
<dbReference type="Gene3D" id="3.10.580.10">
    <property type="entry name" value="CBS-domain"/>
    <property type="match status" value="1"/>
</dbReference>
<feature type="domain" description="CBS" evidence="3">
    <location>
        <begin position="10"/>
        <end position="90"/>
    </location>
</feature>
<dbReference type="InterPro" id="IPR000644">
    <property type="entry name" value="CBS_dom"/>
</dbReference>
<evidence type="ECO:0000313" key="4">
    <source>
        <dbReference type="EMBL" id="GAA1579676.1"/>
    </source>
</evidence>
<protein>
    <recommendedName>
        <fullName evidence="6">CBS domain-containing protein</fullName>
    </recommendedName>
</protein>
<evidence type="ECO:0008006" key="6">
    <source>
        <dbReference type="Google" id="ProtNLM"/>
    </source>
</evidence>
<dbReference type="EMBL" id="BAAAOS010000020">
    <property type="protein sequence ID" value="GAA1579676.1"/>
    <property type="molecule type" value="Genomic_DNA"/>
</dbReference>
<dbReference type="PROSITE" id="PS51371">
    <property type="entry name" value="CBS"/>
    <property type="match status" value="1"/>
</dbReference>
<gene>
    <name evidence="4" type="ORF">GCM10009789_36790</name>
</gene>
<dbReference type="RefSeq" id="WP_344215403.1">
    <property type="nucleotide sequence ID" value="NZ_BAAAOS010000020.1"/>
</dbReference>
<feature type="domain" description="BON" evidence="2">
    <location>
        <begin position="87"/>
        <end position="158"/>
    </location>
</feature>
<dbReference type="Pfam" id="PF04972">
    <property type="entry name" value="BON"/>
    <property type="match status" value="1"/>
</dbReference>
<comment type="caution">
    <text evidence="4">The sequence shown here is derived from an EMBL/GenBank/DDBJ whole genome shotgun (WGS) entry which is preliminary data.</text>
</comment>
<sequence length="166" mass="17543">MAEPVVGAVMTRSPVTVPPDAPLKQVACALLVADACAVPVVSGAVPIGVAVRRLSDPTRPGLCVVDDGLELVGLLTRRDLLAVYRRSDEEIAAEVHLAVERDRFRPALEAATLTVEVRGGVVTLEGELAYHSQVDHAGYAASRVAGVIAVHNNLRYDVDDLLVTGF</sequence>
<accession>A0ABP4PI50</accession>
<name>A0ABP4PI50_9ACTN</name>
<organism evidence="4 5">
    <name type="scientific">Kribbella sancticallisti</name>
    <dbReference type="NCBI Taxonomy" id="460087"/>
    <lineage>
        <taxon>Bacteria</taxon>
        <taxon>Bacillati</taxon>
        <taxon>Actinomycetota</taxon>
        <taxon>Actinomycetes</taxon>
        <taxon>Propionibacteriales</taxon>
        <taxon>Kribbellaceae</taxon>
        <taxon>Kribbella</taxon>
    </lineage>
</organism>
<reference evidence="5" key="1">
    <citation type="journal article" date="2019" name="Int. J. Syst. Evol. Microbiol.">
        <title>The Global Catalogue of Microorganisms (GCM) 10K type strain sequencing project: providing services to taxonomists for standard genome sequencing and annotation.</title>
        <authorList>
            <consortium name="The Broad Institute Genomics Platform"/>
            <consortium name="The Broad Institute Genome Sequencing Center for Infectious Disease"/>
            <person name="Wu L."/>
            <person name="Ma J."/>
        </authorList>
    </citation>
    <scope>NUCLEOTIDE SEQUENCE [LARGE SCALE GENOMIC DNA]</scope>
    <source>
        <strain evidence="5">JCM 14969</strain>
    </source>
</reference>
<dbReference type="Gene3D" id="3.30.1340.30">
    <property type="match status" value="1"/>
</dbReference>
<dbReference type="InterPro" id="IPR046342">
    <property type="entry name" value="CBS_dom_sf"/>
</dbReference>
<evidence type="ECO:0000313" key="5">
    <source>
        <dbReference type="Proteomes" id="UP001500393"/>
    </source>
</evidence>
<dbReference type="InterPro" id="IPR007055">
    <property type="entry name" value="BON_dom"/>
</dbReference>
<dbReference type="Proteomes" id="UP001500393">
    <property type="component" value="Unassembled WGS sequence"/>
</dbReference>